<dbReference type="AlphaFoldDB" id="A0A853GBX1"/>
<comment type="caution">
    <text evidence="5">The sequence shown here is derived from an EMBL/GenBank/DDBJ whole genome shotgun (WGS) entry which is preliminary data.</text>
</comment>
<proteinExistence type="predicted"/>
<dbReference type="GO" id="GO:0004794">
    <property type="term" value="F:threonine deaminase activity"/>
    <property type="evidence" value="ECO:0007669"/>
    <property type="project" value="TreeGrafter"/>
</dbReference>
<sequence length="76" mass="8575">MYKVLLFLQKKLGIYAVIVMPKITSKIKVDSVKSLGVEVILFGNSYDVAYDFSQNIPKEKGYTFIHAFDDLDVIVG</sequence>
<keyword evidence="2" id="KW-0663">Pyridoxal phosphate</keyword>
<accession>A0A853GBX1</accession>
<reference evidence="5 6" key="1">
    <citation type="submission" date="2020-05" db="EMBL/GenBank/DDBJ databases">
        <title>Horizontal transmission and recombination maintain forever young bacterial symbiont genomes.</title>
        <authorList>
            <person name="Russell S.L."/>
            <person name="Pepper-Tunick E."/>
            <person name="Svedberg J."/>
            <person name="Byrne A."/>
            <person name="Ruelas Castillo J."/>
            <person name="Vollmers C."/>
            <person name="Beinart R.A."/>
            <person name="Corbett-Detig R."/>
        </authorList>
    </citation>
    <scope>NUCLEOTIDE SEQUENCE [LARGE SCALE GENOMIC DNA]</scope>
    <source>
        <strain evidence="5">Monterey_2004</strain>
    </source>
</reference>
<dbReference type="Gene3D" id="3.40.50.1100">
    <property type="match status" value="1"/>
</dbReference>
<dbReference type="Pfam" id="PF00291">
    <property type="entry name" value="PALP"/>
    <property type="match status" value="1"/>
</dbReference>
<organism evidence="5 6">
    <name type="scientific">Candidatus Vesicomyosocius endoextente</name>
    <dbReference type="NCBI Taxonomy" id="2738853"/>
    <lineage>
        <taxon>Bacteria</taxon>
        <taxon>Pseudomonadati</taxon>
        <taxon>Pseudomonadota</taxon>
        <taxon>Gammaproteobacteria</taxon>
        <taxon>Candidatus Pseudothioglobaceae</taxon>
        <taxon>Candidatus Vesicomyidisocius</taxon>
    </lineage>
</organism>
<name>A0A853GBX1_9GAMM</name>
<dbReference type="InterPro" id="IPR036052">
    <property type="entry name" value="TrpB-like_PALP_sf"/>
</dbReference>
<dbReference type="PANTHER" id="PTHR48078:SF11">
    <property type="entry name" value="THREONINE DEHYDRATASE, MITOCHONDRIAL"/>
    <property type="match status" value="1"/>
</dbReference>
<dbReference type="InterPro" id="IPR001926">
    <property type="entry name" value="TrpB-like_PALP"/>
</dbReference>
<evidence type="ECO:0000313" key="5">
    <source>
        <dbReference type="EMBL" id="NYT52306.1"/>
    </source>
</evidence>
<dbReference type="GO" id="GO:0003941">
    <property type="term" value="F:L-serine ammonia-lyase activity"/>
    <property type="evidence" value="ECO:0007669"/>
    <property type="project" value="TreeGrafter"/>
</dbReference>
<gene>
    <name evidence="5" type="ORF">H0A74_01820</name>
</gene>
<protein>
    <submittedName>
        <fullName evidence="5">Pyridoxal-phosphate dependent enzyme</fullName>
    </submittedName>
</protein>
<dbReference type="PANTHER" id="PTHR48078">
    <property type="entry name" value="THREONINE DEHYDRATASE, MITOCHONDRIAL-RELATED"/>
    <property type="match status" value="1"/>
</dbReference>
<feature type="domain" description="Tryptophan synthase beta chain-like PALP" evidence="4">
    <location>
        <begin position="10"/>
        <end position="76"/>
    </location>
</feature>
<dbReference type="GO" id="GO:0006567">
    <property type="term" value="P:L-threonine catabolic process"/>
    <property type="evidence" value="ECO:0007669"/>
    <property type="project" value="TreeGrafter"/>
</dbReference>
<evidence type="ECO:0000313" key="6">
    <source>
        <dbReference type="Proteomes" id="UP000525329"/>
    </source>
</evidence>
<dbReference type="SUPFAM" id="SSF53686">
    <property type="entry name" value="Tryptophan synthase beta subunit-like PLP-dependent enzymes"/>
    <property type="match status" value="1"/>
</dbReference>
<evidence type="ECO:0000256" key="2">
    <source>
        <dbReference type="ARBA" id="ARBA00022898"/>
    </source>
</evidence>
<dbReference type="InterPro" id="IPR050147">
    <property type="entry name" value="Ser/Thr_Dehydratase"/>
</dbReference>
<evidence type="ECO:0000256" key="3">
    <source>
        <dbReference type="ARBA" id="ARBA00023239"/>
    </source>
</evidence>
<dbReference type="GO" id="GO:0009097">
    <property type="term" value="P:isoleucine biosynthetic process"/>
    <property type="evidence" value="ECO:0007669"/>
    <property type="project" value="TreeGrafter"/>
</dbReference>
<dbReference type="Proteomes" id="UP000525329">
    <property type="component" value="Unassembled WGS sequence"/>
</dbReference>
<keyword evidence="3" id="KW-0456">Lyase</keyword>
<dbReference type="EMBL" id="JACCHU010000001">
    <property type="protein sequence ID" value="NYT52306.1"/>
    <property type="molecule type" value="Genomic_DNA"/>
</dbReference>
<evidence type="ECO:0000259" key="4">
    <source>
        <dbReference type="Pfam" id="PF00291"/>
    </source>
</evidence>
<dbReference type="GO" id="GO:0006565">
    <property type="term" value="P:L-serine catabolic process"/>
    <property type="evidence" value="ECO:0007669"/>
    <property type="project" value="TreeGrafter"/>
</dbReference>
<evidence type="ECO:0000256" key="1">
    <source>
        <dbReference type="ARBA" id="ARBA00001933"/>
    </source>
</evidence>
<comment type="cofactor">
    <cofactor evidence="1">
        <name>pyridoxal 5'-phosphate</name>
        <dbReference type="ChEBI" id="CHEBI:597326"/>
    </cofactor>
</comment>